<dbReference type="InterPro" id="IPR002798">
    <property type="entry name" value="SpoIIM-like"/>
</dbReference>
<dbReference type="NCBIfam" id="TIGR02831">
    <property type="entry name" value="spo_II_M"/>
    <property type="match status" value="1"/>
</dbReference>
<keyword evidence="1" id="KW-1133">Transmembrane helix</keyword>
<dbReference type="InterPro" id="IPR014196">
    <property type="entry name" value="SpoIIM"/>
</dbReference>
<dbReference type="Proteomes" id="UP000198660">
    <property type="component" value="Unassembled WGS sequence"/>
</dbReference>
<feature type="transmembrane region" description="Helical" evidence="1">
    <location>
        <begin position="93"/>
        <end position="126"/>
    </location>
</feature>
<accession>A0A1I6TT41</accession>
<keyword evidence="1" id="KW-0812">Transmembrane</keyword>
<reference evidence="3" key="1">
    <citation type="submission" date="2016-10" db="EMBL/GenBank/DDBJ databases">
        <authorList>
            <person name="Varghese N."/>
            <person name="Submissions S."/>
        </authorList>
    </citation>
    <scope>NUCLEOTIDE SEQUENCE [LARGE SCALE GENOMIC DNA]</scope>
    <source>
        <strain evidence="3">DSM 45789</strain>
    </source>
</reference>
<sequence>MMKKPMRARGSAWGQSLRLHVQNQMSLYLFVAVLFMMGVIFGAVIVNTMSPVQKENLLGYLGHFFQGMKTDSVADPRTAFQHSMGEHFKTIGLIWLLGVSVVGMPLILLLVFLKGMVIGFTVGFLVNQLSWKGLGFAFTSVVPHNLLVVPALLVVSVSGMAFSILLAKNRLIQRRGSIYPQFLSYSVLVTMMAGVMVIASLFEAYVSPMLMRVALP</sequence>
<feature type="transmembrane region" description="Helical" evidence="1">
    <location>
        <begin position="178"/>
        <end position="202"/>
    </location>
</feature>
<organism evidence="2 3">
    <name type="scientific">Marininema halotolerans</name>
    <dbReference type="NCBI Taxonomy" id="1155944"/>
    <lineage>
        <taxon>Bacteria</taxon>
        <taxon>Bacillati</taxon>
        <taxon>Bacillota</taxon>
        <taxon>Bacilli</taxon>
        <taxon>Bacillales</taxon>
        <taxon>Thermoactinomycetaceae</taxon>
        <taxon>Marininema</taxon>
    </lineage>
</organism>
<evidence type="ECO:0000313" key="3">
    <source>
        <dbReference type="Proteomes" id="UP000198660"/>
    </source>
</evidence>
<proteinExistence type="predicted"/>
<gene>
    <name evidence="2" type="ORF">SAMN05444972_11149</name>
</gene>
<feature type="transmembrane region" description="Helical" evidence="1">
    <location>
        <begin position="27"/>
        <end position="46"/>
    </location>
</feature>
<protein>
    <submittedName>
        <fullName evidence="2">Stage II sporulation protein M</fullName>
    </submittedName>
</protein>
<keyword evidence="3" id="KW-1185">Reference proteome</keyword>
<dbReference type="Pfam" id="PF01944">
    <property type="entry name" value="SpoIIM"/>
    <property type="match status" value="1"/>
</dbReference>
<keyword evidence="1" id="KW-0472">Membrane</keyword>
<evidence type="ECO:0000313" key="2">
    <source>
        <dbReference type="EMBL" id="SFS92382.1"/>
    </source>
</evidence>
<feature type="transmembrane region" description="Helical" evidence="1">
    <location>
        <begin position="146"/>
        <end position="166"/>
    </location>
</feature>
<dbReference type="RefSeq" id="WP_245838838.1">
    <property type="nucleotide sequence ID" value="NZ_FPAA01000011.1"/>
</dbReference>
<dbReference type="AlphaFoldDB" id="A0A1I6TT41"/>
<dbReference type="PIRSF" id="PIRSF038973">
    <property type="entry name" value="SpoIIM"/>
    <property type="match status" value="1"/>
</dbReference>
<dbReference type="EMBL" id="FPAA01000011">
    <property type="protein sequence ID" value="SFS92382.1"/>
    <property type="molecule type" value="Genomic_DNA"/>
</dbReference>
<evidence type="ECO:0000256" key="1">
    <source>
        <dbReference type="SAM" id="Phobius"/>
    </source>
</evidence>
<name>A0A1I6TT41_9BACL</name>